<evidence type="ECO:0000256" key="3">
    <source>
        <dbReference type="ARBA" id="ARBA00022692"/>
    </source>
</evidence>
<dbReference type="AlphaFoldDB" id="A0A316TZR8"/>
<feature type="transmembrane region" description="Helical" evidence="6">
    <location>
        <begin position="130"/>
        <end position="150"/>
    </location>
</feature>
<dbReference type="OrthoDB" id="10267969at2759"/>
<dbReference type="PANTHER" id="PTHR11266:SF50">
    <property type="entry name" value="VACUOLAR MEMBRANE PROTEIN YOR292C"/>
    <property type="match status" value="1"/>
</dbReference>
<keyword evidence="3 6" id="KW-0812">Transmembrane</keyword>
<keyword evidence="4 6" id="KW-1133">Transmembrane helix</keyword>
<accession>A0A316TZR8</accession>
<dbReference type="Pfam" id="PF04117">
    <property type="entry name" value="Mpv17_PMP22"/>
    <property type="match status" value="1"/>
</dbReference>
<feature type="transmembrane region" description="Helical" evidence="6">
    <location>
        <begin position="162"/>
        <end position="182"/>
    </location>
</feature>
<evidence type="ECO:0000313" key="7">
    <source>
        <dbReference type="EMBL" id="PWN18689.1"/>
    </source>
</evidence>
<organism evidence="7 8">
    <name type="scientific">Pseudomicrostroma glucosiphilum</name>
    <dbReference type="NCBI Taxonomy" id="1684307"/>
    <lineage>
        <taxon>Eukaryota</taxon>
        <taxon>Fungi</taxon>
        <taxon>Dikarya</taxon>
        <taxon>Basidiomycota</taxon>
        <taxon>Ustilaginomycotina</taxon>
        <taxon>Exobasidiomycetes</taxon>
        <taxon>Microstromatales</taxon>
        <taxon>Microstromatales incertae sedis</taxon>
        <taxon>Pseudomicrostroma</taxon>
    </lineage>
</organism>
<evidence type="ECO:0000256" key="2">
    <source>
        <dbReference type="ARBA" id="ARBA00006824"/>
    </source>
</evidence>
<feature type="non-terminal residue" evidence="7">
    <location>
        <position position="209"/>
    </location>
</feature>
<feature type="transmembrane region" description="Helical" evidence="6">
    <location>
        <begin position="189"/>
        <end position="207"/>
    </location>
</feature>
<name>A0A316TZR8_9BASI</name>
<dbReference type="InterPro" id="IPR007248">
    <property type="entry name" value="Mpv17_PMP22"/>
</dbReference>
<dbReference type="GO" id="GO:0016020">
    <property type="term" value="C:membrane"/>
    <property type="evidence" value="ECO:0007669"/>
    <property type="project" value="UniProtKB-SubCell"/>
</dbReference>
<dbReference type="Proteomes" id="UP000245942">
    <property type="component" value="Unassembled WGS sequence"/>
</dbReference>
<reference evidence="7 8" key="1">
    <citation type="journal article" date="2018" name="Mol. Biol. Evol.">
        <title>Broad Genomic Sampling Reveals a Smut Pathogenic Ancestry of the Fungal Clade Ustilaginomycotina.</title>
        <authorList>
            <person name="Kijpornyongpan T."/>
            <person name="Mondo S.J."/>
            <person name="Barry K."/>
            <person name="Sandor L."/>
            <person name="Lee J."/>
            <person name="Lipzen A."/>
            <person name="Pangilinan J."/>
            <person name="LaButti K."/>
            <person name="Hainaut M."/>
            <person name="Henrissat B."/>
            <person name="Grigoriev I.V."/>
            <person name="Spatafora J.W."/>
            <person name="Aime M.C."/>
        </authorList>
    </citation>
    <scope>NUCLEOTIDE SEQUENCE [LARGE SCALE GENOMIC DNA]</scope>
    <source>
        <strain evidence="7 8">MCA 4718</strain>
    </source>
</reference>
<dbReference type="PANTHER" id="PTHR11266">
    <property type="entry name" value="PEROXISOMAL MEMBRANE PROTEIN 2, PXMP2 MPV17"/>
    <property type="match status" value="1"/>
</dbReference>
<feature type="non-terminal residue" evidence="7">
    <location>
        <position position="1"/>
    </location>
</feature>
<evidence type="ECO:0000256" key="4">
    <source>
        <dbReference type="ARBA" id="ARBA00022989"/>
    </source>
</evidence>
<keyword evidence="8" id="KW-1185">Reference proteome</keyword>
<evidence type="ECO:0000256" key="1">
    <source>
        <dbReference type="ARBA" id="ARBA00004141"/>
    </source>
</evidence>
<dbReference type="EMBL" id="KZ819335">
    <property type="protein sequence ID" value="PWN18689.1"/>
    <property type="molecule type" value="Genomic_DNA"/>
</dbReference>
<keyword evidence="5 6" id="KW-0472">Membrane</keyword>
<evidence type="ECO:0000256" key="6">
    <source>
        <dbReference type="RuleBase" id="RU363053"/>
    </source>
</evidence>
<comment type="subcellular location">
    <subcellularLocation>
        <location evidence="1">Membrane</location>
        <topology evidence="1">Multi-pass membrane protein</topology>
    </subcellularLocation>
</comment>
<evidence type="ECO:0000313" key="8">
    <source>
        <dbReference type="Proteomes" id="UP000245942"/>
    </source>
</evidence>
<evidence type="ECO:0000256" key="5">
    <source>
        <dbReference type="ARBA" id="ARBA00023136"/>
    </source>
</evidence>
<dbReference type="RefSeq" id="XP_025345849.1">
    <property type="nucleotide sequence ID" value="XM_025489908.1"/>
</dbReference>
<sequence>SYYNRFGAFYARSFAARPWATLAVTNGTLSVVADSLAQSLERYQSRPTLDNATSTGTADTREAWKWDWSRTGRFAFFGVGMAPLLAEWNKFIEYRFPLRTVGAAPAAGAAAAGGKVSLVALGKRVAFDQILFAPFGLVCFVGTMGLLEYRNWQGVKGKFEDMYLSALFANWQLWPMIQLVNFRFVPLRLRVPFTSACGIAWTLWLSLLS</sequence>
<gene>
    <name evidence="7" type="ORF">BCV69DRAFT_235743</name>
</gene>
<dbReference type="STRING" id="1684307.A0A316TZR8"/>
<comment type="similarity">
    <text evidence="2 6">Belongs to the peroxisomal membrane protein PXMP2/4 family.</text>
</comment>
<proteinExistence type="inferred from homology"/>
<protein>
    <submittedName>
        <fullName evidence="7">Uncharacterized protein</fullName>
    </submittedName>
</protein>
<dbReference type="GeneID" id="37011642"/>
<dbReference type="GO" id="GO:0005739">
    <property type="term" value="C:mitochondrion"/>
    <property type="evidence" value="ECO:0007669"/>
    <property type="project" value="TreeGrafter"/>
</dbReference>